<dbReference type="EMBL" id="FWFX01000020">
    <property type="protein sequence ID" value="SLN72880.1"/>
    <property type="molecule type" value="Genomic_DNA"/>
</dbReference>
<dbReference type="AlphaFoldDB" id="A0A1X7A8T3"/>
<evidence type="ECO:0000256" key="2">
    <source>
        <dbReference type="ARBA" id="ARBA00022723"/>
    </source>
</evidence>
<dbReference type="PANTHER" id="PTHR33337:SF40">
    <property type="entry name" value="CENP-V_GFA DOMAIN-CONTAINING PROTEIN-RELATED"/>
    <property type="match status" value="1"/>
</dbReference>
<feature type="domain" description="CENP-V/GFA" evidence="6">
    <location>
        <begin position="3"/>
        <end position="117"/>
    </location>
</feature>
<dbReference type="RefSeq" id="WP_085807722.1">
    <property type="nucleotide sequence ID" value="NZ_FWFX01000020.1"/>
</dbReference>
<reference evidence="7 8" key="1">
    <citation type="submission" date="2017-03" db="EMBL/GenBank/DDBJ databases">
        <authorList>
            <person name="Afonso C.L."/>
            <person name="Miller P.J."/>
            <person name="Scott M.A."/>
            <person name="Spackman E."/>
            <person name="Goraichik I."/>
            <person name="Dimitrov K.M."/>
            <person name="Suarez D.L."/>
            <person name="Swayne D.E."/>
        </authorList>
    </citation>
    <scope>NUCLEOTIDE SEQUENCE [LARGE SCALE GENOMIC DNA]</scope>
    <source>
        <strain evidence="7 8">CECT 7450</strain>
    </source>
</reference>
<evidence type="ECO:0000256" key="4">
    <source>
        <dbReference type="ARBA" id="ARBA00023239"/>
    </source>
</evidence>
<evidence type="ECO:0000313" key="8">
    <source>
        <dbReference type="Proteomes" id="UP000193061"/>
    </source>
</evidence>
<keyword evidence="3" id="KW-0862">Zinc</keyword>
<proteinExistence type="inferred from homology"/>
<protein>
    <submittedName>
        <fullName evidence="7">Glutathione-dependent formaldehyde-activating enzyme</fullName>
    </submittedName>
</protein>
<evidence type="ECO:0000313" key="7">
    <source>
        <dbReference type="EMBL" id="SLN72880.1"/>
    </source>
</evidence>
<dbReference type="Pfam" id="PF04828">
    <property type="entry name" value="GFA"/>
    <property type="match status" value="1"/>
</dbReference>
<keyword evidence="4" id="KW-0456">Lyase</keyword>
<evidence type="ECO:0000256" key="3">
    <source>
        <dbReference type="ARBA" id="ARBA00022833"/>
    </source>
</evidence>
<keyword evidence="2" id="KW-0479">Metal-binding</keyword>
<evidence type="ECO:0000259" key="6">
    <source>
        <dbReference type="PROSITE" id="PS51891"/>
    </source>
</evidence>
<sequence>MTTKGRCLCGAVSFAFDGAPSWTCYCHCESCRRNCSAPVTAYLGVERTQFRWSSAPPTIYESSPGTRRLFCSTCGTPMAFEAERYPDEVHLYIASLEDPAAVHPTKHVHFEEHLPWMDIHDTLPRSAGSNAPHQEKHKNHENQD</sequence>
<accession>A0A1X7A8T3</accession>
<gene>
    <name evidence="7" type="ORF">ROA7450_04072</name>
</gene>
<dbReference type="GO" id="GO:0046872">
    <property type="term" value="F:metal ion binding"/>
    <property type="evidence" value="ECO:0007669"/>
    <property type="project" value="UniProtKB-KW"/>
</dbReference>
<dbReference type="SUPFAM" id="SSF51316">
    <property type="entry name" value="Mss4-like"/>
    <property type="match status" value="1"/>
</dbReference>
<evidence type="ECO:0000256" key="1">
    <source>
        <dbReference type="ARBA" id="ARBA00005495"/>
    </source>
</evidence>
<dbReference type="Proteomes" id="UP000193061">
    <property type="component" value="Unassembled WGS sequence"/>
</dbReference>
<dbReference type="PANTHER" id="PTHR33337">
    <property type="entry name" value="GFA DOMAIN-CONTAINING PROTEIN"/>
    <property type="match status" value="1"/>
</dbReference>
<evidence type="ECO:0000256" key="5">
    <source>
        <dbReference type="SAM" id="MobiDB-lite"/>
    </source>
</evidence>
<dbReference type="InterPro" id="IPR011057">
    <property type="entry name" value="Mss4-like_sf"/>
</dbReference>
<name>A0A1X7A8T3_9RHOB</name>
<dbReference type="OrthoDB" id="9807246at2"/>
<dbReference type="PROSITE" id="PS51891">
    <property type="entry name" value="CENP_V_GFA"/>
    <property type="match status" value="1"/>
</dbReference>
<keyword evidence="8" id="KW-1185">Reference proteome</keyword>
<organism evidence="7 8">
    <name type="scientific">Roseovarius albus</name>
    <dbReference type="NCBI Taxonomy" id="1247867"/>
    <lineage>
        <taxon>Bacteria</taxon>
        <taxon>Pseudomonadati</taxon>
        <taxon>Pseudomonadota</taxon>
        <taxon>Alphaproteobacteria</taxon>
        <taxon>Rhodobacterales</taxon>
        <taxon>Roseobacteraceae</taxon>
        <taxon>Roseovarius</taxon>
    </lineage>
</organism>
<dbReference type="Gene3D" id="3.90.1590.10">
    <property type="entry name" value="glutathione-dependent formaldehyde- activating enzyme (gfa)"/>
    <property type="match status" value="1"/>
</dbReference>
<feature type="region of interest" description="Disordered" evidence="5">
    <location>
        <begin position="121"/>
        <end position="144"/>
    </location>
</feature>
<comment type="similarity">
    <text evidence="1">Belongs to the Gfa family.</text>
</comment>
<dbReference type="InterPro" id="IPR006913">
    <property type="entry name" value="CENP-V/GFA"/>
</dbReference>
<dbReference type="GO" id="GO:0016846">
    <property type="term" value="F:carbon-sulfur lyase activity"/>
    <property type="evidence" value="ECO:0007669"/>
    <property type="project" value="InterPro"/>
</dbReference>